<evidence type="ECO:0000256" key="5">
    <source>
        <dbReference type="ARBA" id="ARBA00031395"/>
    </source>
</evidence>
<accession>E0TI74</accession>
<keyword evidence="3" id="KW-0032">Aminotransferase</keyword>
<dbReference type="PIRSF" id="PIRSF006487">
    <property type="entry name" value="GcvT"/>
    <property type="match status" value="1"/>
</dbReference>
<dbReference type="InterPro" id="IPR006223">
    <property type="entry name" value="GcvT"/>
</dbReference>
<dbReference type="NCBIfam" id="NF001567">
    <property type="entry name" value="PRK00389.1"/>
    <property type="match status" value="1"/>
</dbReference>
<evidence type="ECO:0000256" key="7">
    <source>
        <dbReference type="PIRSR" id="PIRSR006487-1"/>
    </source>
</evidence>
<feature type="binding site" evidence="7">
    <location>
        <position position="209"/>
    </location>
    <ligand>
        <name>substrate</name>
    </ligand>
</feature>
<reference evidence="11" key="1">
    <citation type="submission" date="2010-08" db="EMBL/GenBank/DDBJ databases">
        <title>Genome sequence of Parvularcula bermudensis HTCC2503.</title>
        <authorList>
            <person name="Kang D.-M."/>
            <person name="Oh H.-M."/>
            <person name="Cho J.-C."/>
        </authorList>
    </citation>
    <scope>NUCLEOTIDE SEQUENCE [LARGE SCALE GENOMIC DNA]</scope>
    <source>
        <strain evidence="11">ATCC BAA-594 / HTCC2503 / KCTC 12087</strain>
    </source>
</reference>
<proteinExistence type="inferred from homology"/>
<dbReference type="Gene3D" id="2.40.30.110">
    <property type="entry name" value="Aminomethyltransferase beta-barrel domains"/>
    <property type="match status" value="1"/>
</dbReference>
<evidence type="ECO:0000256" key="6">
    <source>
        <dbReference type="ARBA" id="ARBA00047665"/>
    </source>
</evidence>
<dbReference type="KEGG" id="pbr:PB2503_06737"/>
<evidence type="ECO:0000313" key="11">
    <source>
        <dbReference type="Proteomes" id="UP000001302"/>
    </source>
</evidence>
<gene>
    <name evidence="10" type="ordered locus">PB2503_06737</name>
</gene>
<evidence type="ECO:0000256" key="2">
    <source>
        <dbReference type="ARBA" id="ARBA00012616"/>
    </source>
</evidence>
<evidence type="ECO:0000256" key="1">
    <source>
        <dbReference type="ARBA" id="ARBA00008609"/>
    </source>
</evidence>
<dbReference type="Gene3D" id="3.30.70.1400">
    <property type="entry name" value="Aminomethyltransferase beta-barrel domains"/>
    <property type="match status" value="1"/>
</dbReference>
<dbReference type="Proteomes" id="UP000001302">
    <property type="component" value="Chromosome"/>
</dbReference>
<dbReference type="AlphaFoldDB" id="E0TI74"/>
<dbReference type="eggNOG" id="COG0404">
    <property type="taxonomic scope" value="Bacteria"/>
</dbReference>
<dbReference type="HOGENOM" id="CLU_007884_10_0_5"/>
<comment type="catalytic activity">
    <reaction evidence="6">
        <text>N(6)-[(R)-S(8)-aminomethyldihydrolipoyl]-L-lysyl-[protein] + (6S)-5,6,7,8-tetrahydrofolate = N(6)-[(R)-dihydrolipoyl]-L-lysyl-[protein] + (6R)-5,10-methylene-5,6,7,8-tetrahydrofolate + NH4(+)</text>
        <dbReference type="Rhea" id="RHEA:16945"/>
        <dbReference type="Rhea" id="RHEA-COMP:10475"/>
        <dbReference type="Rhea" id="RHEA-COMP:10492"/>
        <dbReference type="ChEBI" id="CHEBI:15636"/>
        <dbReference type="ChEBI" id="CHEBI:28938"/>
        <dbReference type="ChEBI" id="CHEBI:57453"/>
        <dbReference type="ChEBI" id="CHEBI:83100"/>
        <dbReference type="ChEBI" id="CHEBI:83143"/>
        <dbReference type="EC" id="2.1.2.10"/>
    </reaction>
</comment>
<dbReference type="STRING" id="314260.PB2503_06737"/>
<dbReference type="NCBIfam" id="NF010093">
    <property type="entry name" value="PRK13579.1"/>
    <property type="match status" value="1"/>
</dbReference>
<dbReference type="Gene3D" id="4.10.1250.10">
    <property type="entry name" value="Aminomethyltransferase fragment"/>
    <property type="match status" value="1"/>
</dbReference>
<dbReference type="InterPro" id="IPR029043">
    <property type="entry name" value="GcvT/YgfZ_C"/>
</dbReference>
<dbReference type="InterPro" id="IPR028896">
    <property type="entry name" value="GcvT/YgfZ/DmdA"/>
</dbReference>
<dbReference type="GO" id="GO:0005960">
    <property type="term" value="C:glycine cleavage complex"/>
    <property type="evidence" value="ECO:0007669"/>
    <property type="project" value="InterPro"/>
</dbReference>
<keyword evidence="4" id="KW-0808">Transferase</keyword>
<dbReference type="OrthoDB" id="9774591at2"/>
<evidence type="ECO:0000256" key="3">
    <source>
        <dbReference type="ARBA" id="ARBA00022576"/>
    </source>
</evidence>
<feature type="domain" description="Aminomethyltransferase C-terminal" evidence="9">
    <location>
        <begin position="297"/>
        <end position="373"/>
    </location>
</feature>
<protein>
    <recommendedName>
        <fullName evidence="2">aminomethyltransferase</fullName>
        <ecNumber evidence="2">2.1.2.10</ecNumber>
    </recommendedName>
    <alternativeName>
        <fullName evidence="5">Glycine cleavage system T protein</fullName>
    </alternativeName>
</protein>
<organism evidence="10 11">
    <name type="scientific">Parvularcula bermudensis (strain ATCC BAA-594 / HTCC2503 / KCTC 12087)</name>
    <dbReference type="NCBI Taxonomy" id="314260"/>
    <lineage>
        <taxon>Bacteria</taxon>
        <taxon>Pseudomonadati</taxon>
        <taxon>Pseudomonadota</taxon>
        <taxon>Alphaproteobacteria</taxon>
        <taxon>Parvularculales</taxon>
        <taxon>Parvularculaceae</taxon>
        <taxon>Parvularcula</taxon>
    </lineage>
</organism>
<keyword evidence="11" id="KW-1185">Reference proteome</keyword>
<dbReference type="GO" id="GO:0004047">
    <property type="term" value="F:aminomethyltransferase activity"/>
    <property type="evidence" value="ECO:0007669"/>
    <property type="project" value="UniProtKB-EC"/>
</dbReference>
<dbReference type="Gene3D" id="3.30.1360.120">
    <property type="entry name" value="Probable tRNA modification gtpase trme, domain 1"/>
    <property type="match status" value="1"/>
</dbReference>
<comment type="similarity">
    <text evidence="1">Belongs to the GcvT family.</text>
</comment>
<dbReference type="GO" id="GO:0008483">
    <property type="term" value="F:transaminase activity"/>
    <property type="evidence" value="ECO:0007669"/>
    <property type="project" value="UniProtKB-KW"/>
</dbReference>
<feature type="domain" description="GCVT N-terminal" evidence="8">
    <location>
        <begin position="11"/>
        <end position="271"/>
    </location>
</feature>
<dbReference type="EMBL" id="CP002156">
    <property type="protein sequence ID" value="ADM09413.1"/>
    <property type="molecule type" value="Genomic_DNA"/>
</dbReference>
<dbReference type="SUPFAM" id="SSF103025">
    <property type="entry name" value="Folate-binding domain"/>
    <property type="match status" value="1"/>
</dbReference>
<reference evidence="10 11" key="2">
    <citation type="journal article" date="2011" name="J. Bacteriol.">
        <title>Complete genome sequence of strain HTCC2503T of Parvularcula bermudensis, the type species of the order "Parvularculales" in the class Alphaproteobacteria.</title>
        <authorList>
            <person name="Oh H.M."/>
            <person name="Kang I."/>
            <person name="Vergin K.L."/>
            <person name="Kang D."/>
            <person name="Rhee K.H."/>
            <person name="Giovannoni S.J."/>
            <person name="Cho J.C."/>
        </authorList>
    </citation>
    <scope>NUCLEOTIDE SEQUENCE [LARGE SCALE GENOMIC DNA]</scope>
    <source>
        <strain evidence="11">ATCC BAA-594 / HTCC2503 / KCTC 12087</strain>
    </source>
</reference>
<dbReference type="Pfam" id="PF08669">
    <property type="entry name" value="GCV_T_C"/>
    <property type="match status" value="1"/>
</dbReference>
<dbReference type="Pfam" id="PF01571">
    <property type="entry name" value="GCV_T"/>
    <property type="match status" value="1"/>
</dbReference>
<name>E0TI74_PARBH</name>
<dbReference type="InterPro" id="IPR027266">
    <property type="entry name" value="TrmE/GcvT-like"/>
</dbReference>
<evidence type="ECO:0000259" key="9">
    <source>
        <dbReference type="Pfam" id="PF08669"/>
    </source>
</evidence>
<evidence type="ECO:0000259" key="8">
    <source>
        <dbReference type="Pfam" id="PF01571"/>
    </source>
</evidence>
<dbReference type="EC" id="2.1.2.10" evidence="2"/>
<dbReference type="SUPFAM" id="SSF101790">
    <property type="entry name" value="Aminomethyltransferase beta-barrel domain"/>
    <property type="match status" value="1"/>
</dbReference>
<dbReference type="NCBIfam" id="TIGR00528">
    <property type="entry name" value="gcvT"/>
    <property type="match status" value="1"/>
</dbReference>
<dbReference type="PANTHER" id="PTHR43757:SF2">
    <property type="entry name" value="AMINOMETHYLTRANSFERASE, MITOCHONDRIAL"/>
    <property type="match status" value="1"/>
</dbReference>
<dbReference type="InterPro" id="IPR006222">
    <property type="entry name" value="GCVT_N"/>
</dbReference>
<evidence type="ECO:0000313" key="10">
    <source>
        <dbReference type="EMBL" id="ADM09413.1"/>
    </source>
</evidence>
<dbReference type="RefSeq" id="WP_013300387.1">
    <property type="nucleotide sequence ID" value="NC_014414.1"/>
</dbReference>
<evidence type="ECO:0000256" key="4">
    <source>
        <dbReference type="ARBA" id="ARBA00022679"/>
    </source>
</evidence>
<sequence length="387" mass="41900">MSTTKRLPLDALHRELGAKMVPFAGYEMPIQYKEGIKAEHLHVREKAGLFDVSHMGQAYLTSDRVGSEADHAKVAAAIETLVPGEISQLKRGRIRYTVLLNEEGGILDDLMITRLPTAADDGRLFLVVNAAVKSRDFDVMADRLADQARLDVLDQRALLALQGPKAHEVMASLIPQTEEMPFMSAMDAELDGLPILVSRCGYTGEDGFELSVPADQARSVAERLLDHEAVEPIGLGARDSLRLEAGLCLYGHDMNETISPVAASLSFAIGKRRRMEGGFPGAERVMAELTHGCSQVRVGLRPLGRAPAREGTEIHHNDGASIGIVTSGTFGPTVDGPIAMGYVDRDYSQPGQAVSLMIRGKAHPAEIVRLPFIEPRYFRGTAKGGKA</sequence>
<dbReference type="PANTHER" id="PTHR43757">
    <property type="entry name" value="AMINOMETHYLTRANSFERASE"/>
    <property type="match status" value="1"/>
</dbReference>
<dbReference type="GO" id="GO:0006546">
    <property type="term" value="P:glycine catabolic process"/>
    <property type="evidence" value="ECO:0007669"/>
    <property type="project" value="InterPro"/>
</dbReference>
<dbReference type="InterPro" id="IPR013977">
    <property type="entry name" value="GcvT_C"/>
</dbReference>